<accession>A0A834K2Y9</accession>
<evidence type="ECO:0000313" key="2">
    <source>
        <dbReference type="EMBL" id="KAF7399066.1"/>
    </source>
</evidence>
<organism evidence="2 3">
    <name type="scientific">Vespula vulgaris</name>
    <name type="common">Yellow jacket</name>
    <name type="synonym">Wasp</name>
    <dbReference type="NCBI Taxonomy" id="7454"/>
    <lineage>
        <taxon>Eukaryota</taxon>
        <taxon>Metazoa</taxon>
        <taxon>Ecdysozoa</taxon>
        <taxon>Arthropoda</taxon>
        <taxon>Hexapoda</taxon>
        <taxon>Insecta</taxon>
        <taxon>Pterygota</taxon>
        <taxon>Neoptera</taxon>
        <taxon>Endopterygota</taxon>
        <taxon>Hymenoptera</taxon>
        <taxon>Apocrita</taxon>
        <taxon>Aculeata</taxon>
        <taxon>Vespoidea</taxon>
        <taxon>Vespidae</taxon>
        <taxon>Vespinae</taxon>
        <taxon>Vespula</taxon>
    </lineage>
</organism>
<name>A0A834K2Y9_VESVU</name>
<comment type="caution">
    <text evidence="2">The sequence shown here is derived from an EMBL/GenBank/DDBJ whole genome shotgun (WGS) entry which is preliminary data.</text>
</comment>
<reference evidence="2" key="1">
    <citation type="journal article" date="2020" name="G3 (Bethesda)">
        <title>High-Quality Assemblies for Three Invasive Social Wasps from the &lt;i&gt;Vespula&lt;/i&gt; Genus.</title>
        <authorList>
            <person name="Harrop T.W.R."/>
            <person name="Guhlin J."/>
            <person name="McLaughlin G.M."/>
            <person name="Permina E."/>
            <person name="Stockwell P."/>
            <person name="Gilligan J."/>
            <person name="Le Lec M.F."/>
            <person name="Gruber M.A.M."/>
            <person name="Quinn O."/>
            <person name="Lovegrove M."/>
            <person name="Duncan E.J."/>
            <person name="Remnant E.J."/>
            <person name="Van Eeckhoven J."/>
            <person name="Graham B."/>
            <person name="Knapp R.A."/>
            <person name="Langford K.W."/>
            <person name="Kronenberg Z."/>
            <person name="Press M.O."/>
            <person name="Eacker S.M."/>
            <person name="Wilson-Rankin E.E."/>
            <person name="Purcell J."/>
            <person name="Lester P.J."/>
            <person name="Dearden P.K."/>
        </authorList>
    </citation>
    <scope>NUCLEOTIDE SEQUENCE</scope>
    <source>
        <strain evidence="2">Marl-1</strain>
    </source>
</reference>
<keyword evidence="3" id="KW-1185">Reference proteome</keyword>
<gene>
    <name evidence="2" type="ORF">HZH66_006963</name>
</gene>
<proteinExistence type="predicted"/>
<dbReference type="AlphaFoldDB" id="A0A834K2Y9"/>
<dbReference type="EMBL" id="JACSEA010000006">
    <property type="protein sequence ID" value="KAF7399066.1"/>
    <property type="molecule type" value="Genomic_DNA"/>
</dbReference>
<evidence type="ECO:0000256" key="1">
    <source>
        <dbReference type="SAM" id="MobiDB-lite"/>
    </source>
</evidence>
<protein>
    <submittedName>
        <fullName evidence="2">Uncharacterized protein</fullName>
    </submittedName>
</protein>
<feature type="region of interest" description="Disordered" evidence="1">
    <location>
        <begin position="1"/>
        <end position="53"/>
    </location>
</feature>
<evidence type="ECO:0000313" key="3">
    <source>
        <dbReference type="Proteomes" id="UP000614350"/>
    </source>
</evidence>
<sequence length="269" mass="29673">METIVLKSDAIKKEPGRRNKNIGRRNSSCPDRKRKTVKKANLVSKENGSENALPLPKQQDRVAFREIREISEQEVEASLFQTIYRGMFTDTGSYSGTSAYHTTSTEALCVVAGKTLIDLQFNKIREFYSGKKNRHPESKLGPEIEITNCDAKSQKILFQYSNSTIVVVSSIVVKSIAPGEVIPNIIASNILDTNIIIPGITIPDKIIHSIVVPSIVTNCSNINQSNINTHTVSIHGTVILGITTVRTTTRGITIFRATISGVTLFIIYL</sequence>
<dbReference type="Proteomes" id="UP000614350">
    <property type="component" value="Unassembled WGS sequence"/>
</dbReference>